<dbReference type="InterPro" id="IPR038765">
    <property type="entry name" value="Papain-like_cys_pep_sf"/>
</dbReference>
<reference evidence="2 3" key="1">
    <citation type="journal article" date="2012" name="J. Bacteriol.">
        <title>Complete genome sequence of Nocardia brasiliensis HUJEG-1.</title>
        <authorList>
            <person name="Vera-Cabrera L."/>
            <person name="Ortiz-Lopez R."/>
            <person name="Elizondo-Gonzalez R."/>
            <person name="Perez-Maya A.A."/>
            <person name="Ocampo-Candiani J."/>
        </authorList>
    </citation>
    <scope>NUCLEOTIDE SEQUENCE [LARGE SCALE GENOMIC DNA]</scope>
    <source>
        <strain evidence="3">ATCC 700358</strain>
    </source>
</reference>
<dbReference type="EMBL" id="CP003876">
    <property type="protein sequence ID" value="AFT99691.1"/>
    <property type="molecule type" value="Genomic_DNA"/>
</dbReference>
<gene>
    <name evidence="2" type="ORF">O3I_008645</name>
</gene>
<dbReference type="HOGENOM" id="CLU_356739_0_0_11"/>
<dbReference type="STRING" id="1133849.O3I_008645"/>
<keyword evidence="2" id="KW-0378">Hydrolase</keyword>
<accession>K0EQA8</accession>
<dbReference type="Gene3D" id="3.90.1720.10">
    <property type="entry name" value="endopeptidase domain like (from Nostoc punctiforme)"/>
    <property type="match status" value="1"/>
</dbReference>
<feature type="compositionally biased region" description="Basic and acidic residues" evidence="1">
    <location>
        <begin position="349"/>
        <end position="368"/>
    </location>
</feature>
<organism evidence="2 3">
    <name type="scientific">Nocardia brasiliensis (strain ATCC 700358 / HUJEG-1)</name>
    <dbReference type="NCBI Taxonomy" id="1133849"/>
    <lineage>
        <taxon>Bacteria</taxon>
        <taxon>Bacillati</taxon>
        <taxon>Actinomycetota</taxon>
        <taxon>Actinomycetes</taxon>
        <taxon>Mycobacteriales</taxon>
        <taxon>Nocardiaceae</taxon>
        <taxon>Nocardia</taxon>
    </lineage>
</organism>
<dbReference type="Proteomes" id="UP000006304">
    <property type="component" value="Chromosome"/>
</dbReference>
<evidence type="ECO:0000313" key="2">
    <source>
        <dbReference type="EMBL" id="AFT99691.1"/>
    </source>
</evidence>
<feature type="compositionally biased region" description="Polar residues" evidence="1">
    <location>
        <begin position="133"/>
        <end position="143"/>
    </location>
</feature>
<name>K0EQA8_NOCB7</name>
<dbReference type="SUPFAM" id="SSF54001">
    <property type="entry name" value="Cysteine proteinases"/>
    <property type="match status" value="1"/>
</dbReference>
<dbReference type="KEGG" id="nbr:O3I_008645"/>
<dbReference type="GO" id="GO:0016787">
    <property type="term" value="F:hydrolase activity"/>
    <property type="evidence" value="ECO:0007669"/>
    <property type="project" value="UniProtKB-KW"/>
</dbReference>
<feature type="compositionally biased region" description="Basic and acidic residues" evidence="1">
    <location>
        <begin position="433"/>
        <end position="483"/>
    </location>
</feature>
<feature type="region of interest" description="Disordered" evidence="1">
    <location>
        <begin position="349"/>
        <end position="483"/>
    </location>
</feature>
<protein>
    <submittedName>
        <fullName evidence="2">Hydrolase</fullName>
    </submittedName>
</protein>
<dbReference type="eggNOG" id="COG0791">
    <property type="taxonomic scope" value="Bacteria"/>
</dbReference>
<proteinExistence type="predicted"/>
<feature type="region of interest" description="Disordered" evidence="1">
    <location>
        <begin position="106"/>
        <end position="161"/>
    </location>
</feature>
<dbReference type="AlphaFoldDB" id="K0EQA8"/>
<evidence type="ECO:0000256" key="1">
    <source>
        <dbReference type="SAM" id="MobiDB-lite"/>
    </source>
</evidence>
<keyword evidence="3" id="KW-1185">Reference proteome</keyword>
<evidence type="ECO:0000313" key="3">
    <source>
        <dbReference type="Proteomes" id="UP000006304"/>
    </source>
</evidence>
<sequence>MSAELARLGAELGCTLDLDVATYPELRVEFLAMTAAAQRDSGRSRADIVKRCAGRPGKQTVYNYAGAPDYLSFPKPELLQRYLMHCGLAPELVRFAVERCAEIRRRHPEAGKPGPRKQQPSSTEAPGGHAPGRSTSATTQISGSPEYGRPEGAGLGTPDRPGLWHGLARSCTPRTGFAVVGQQFITLLSPAVFEPFAAEAWQPGTRRSTDVSPPDGSGRWVGSAVRDSGVRISPGRMALRMVRAELESGVRQDDPTAAASLVRRAYGTAGIALHTRAGEQAEAGVQVSLDQAEPGDILIRHDGGLALYAGNGTALLLGTGNPNPQPVQPDHIRTTRRITWTSVPLESRLDLPSEARPDCNRQVPERPLRAVSIASGRADAAPSRGDGAMSPGDSASPHLIDPPEHGAAQPDSRSSAPASQGPWPAEEPTGRWPAEEPTGRWPAEEPTGRWPAEEPTGRWPAEEPTGRWPAEEPTGRWPAEEPKGSWLAQELECSWSAEGSGLGGEPAGPRSTEQVVAAYERAMGAASQLVEVAGRAAVPGLAALRAVDRLVFPYEGSQAWLVRAAFDAIDLPLPTEVRFELPVMAVALRHLAVRPGDIVFTESGVLGIYGERGELVHLGPAGTRAVTELHPTVYATAWRVSAVPARTGYGLVSAVTMVEHDGAGRLVRIYRPGERRSGRHSRSPETAEVVAMVIEVVEQATRRGAILPLSARELFAAANFRGGVEFSSMTAAWDPRRAPVYPLDARLPTAPDQAPASPATAARLFLARSGSAQLARWVRRPRPGVA</sequence>